<reference evidence="1 2" key="1">
    <citation type="journal article" date="2015" name="Nature">
        <title>rRNA introns, odd ribosomes, and small enigmatic genomes across a large radiation of phyla.</title>
        <authorList>
            <person name="Brown C.T."/>
            <person name="Hug L.A."/>
            <person name="Thomas B.C."/>
            <person name="Sharon I."/>
            <person name="Castelle C.J."/>
            <person name="Singh A."/>
            <person name="Wilkins M.J."/>
            <person name="Williams K.H."/>
            <person name="Banfield J.F."/>
        </authorList>
    </citation>
    <scope>NUCLEOTIDE SEQUENCE [LARGE SCALE GENOMIC DNA]</scope>
</reference>
<protein>
    <submittedName>
        <fullName evidence="1">Type IV pilus assembly protein PilM</fullName>
    </submittedName>
</protein>
<dbReference type="InterPro" id="IPR050696">
    <property type="entry name" value="FtsA/MreB"/>
</dbReference>
<dbReference type="Gene3D" id="3.30.420.40">
    <property type="match status" value="2"/>
</dbReference>
<dbReference type="CDD" id="cd24049">
    <property type="entry name" value="ASKHA_NBD_PilM"/>
    <property type="match status" value="1"/>
</dbReference>
<name>A0A0G0J0U5_9BACT</name>
<dbReference type="AlphaFoldDB" id="A0A0G0J0U5"/>
<dbReference type="SUPFAM" id="SSF53067">
    <property type="entry name" value="Actin-like ATPase domain"/>
    <property type="match status" value="2"/>
</dbReference>
<organism evidence="1 2">
    <name type="scientific">Candidatus Woesebacteria bacterium GW2011_GWC1_38_13</name>
    <dbReference type="NCBI Taxonomy" id="1618583"/>
    <lineage>
        <taxon>Bacteria</taxon>
        <taxon>Candidatus Woeseibacteriota</taxon>
    </lineage>
</organism>
<dbReference type="InterPro" id="IPR043129">
    <property type="entry name" value="ATPase_NBD"/>
</dbReference>
<dbReference type="Proteomes" id="UP000034096">
    <property type="component" value="Unassembled WGS sequence"/>
</dbReference>
<accession>A0A0G0J0U5</accession>
<dbReference type="NCBIfam" id="TIGR01175">
    <property type="entry name" value="pilM"/>
    <property type="match status" value="1"/>
</dbReference>
<dbReference type="EMBL" id="LBUE01000001">
    <property type="protein sequence ID" value="KKQ56980.1"/>
    <property type="molecule type" value="Genomic_DNA"/>
</dbReference>
<dbReference type="PIRSF" id="PIRSF019169">
    <property type="entry name" value="PilM"/>
    <property type="match status" value="1"/>
</dbReference>
<dbReference type="Pfam" id="PF11104">
    <property type="entry name" value="PilM_2"/>
    <property type="match status" value="1"/>
</dbReference>
<sequence>MVGLDIGSKTIKIVELEKTRDAYKLKASGIIGYKSNTPEHLADDKELAVLSDVIRKLHKEAKIVGREVVASIPETQVYTRMIRLPMLTDSEISSAIKWEAEQYIPFPVEEAVIDYQIIDRKENATPPQVYVLLIAAPKVLVNRYVKLIQMSKLDLVAVETELMAISRSICPVDQTVLVADFGARSTNIAIVKNSALMMSRSIPTAGDALTRAVAQGLGIEAQQAEEYKKTYGLTEQNLDGKIKSILYPILRMVSDEIKKAVHYFQSEAGSEQPKSIILTGGSAGMPEVASIMTELLGIEVLIGNPFTKVQIDSVIVKQLANFLPYYSVSVGLAMRV</sequence>
<dbReference type="PANTHER" id="PTHR32432:SF3">
    <property type="entry name" value="ETHANOLAMINE UTILIZATION PROTEIN EUTJ"/>
    <property type="match status" value="1"/>
</dbReference>
<comment type="caution">
    <text evidence="1">The sequence shown here is derived from an EMBL/GenBank/DDBJ whole genome shotgun (WGS) entry which is preliminary data.</text>
</comment>
<dbReference type="Gene3D" id="3.30.1490.300">
    <property type="match status" value="1"/>
</dbReference>
<dbReference type="InterPro" id="IPR005883">
    <property type="entry name" value="PilM"/>
</dbReference>
<proteinExistence type="predicted"/>
<dbReference type="STRING" id="1618583.US75_C0001G0037"/>
<dbReference type="PANTHER" id="PTHR32432">
    <property type="entry name" value="CELL DIVISION PROTEIN FTSA-RELATED"/>
    <property type="match status" value="1"/>
</dbReference>
<gene>
    <name evidence="1" type="ORF">US75_C0001G0037</name>
</gene>
<evidence type="ECO:0000313" key="2">
    <source>
        <dbReference type="Proteomes" id="UP000034096"/>
    </source>
</evidence>
<evidence type="ECO:0000313" key="1">
    <source>
        <dbReference type="EMBL" id="KKQ56980.1"/>
    </source>
</evidence>